<evidence type="ECO:0000256" key="1">
    <source>
        <dbReference type="SAM" id="SignalP"/>
    </source>
</evidence>
<protein>
    <submittedName>
        <fullName evidence="3">Lytic transglycosylase domain-containing protein</fullName>
    </submittedName>
</protein>
<gene>
    <name evidence="3" type="ORF">J5V48_05130</name>
</gene>
<evidence type="ECO:0000259" key="2">
    <source>
        <dbReference type="Pfam" id="PF01464"/>
    </source>
</evidence>
<reference evidence="3 4" key="1">
    <citation type="submission" date="2021-03" db="EMBL/GenBank/DDBJ databases">
        <title>Succinivibrio sp. nov. isolated from feces of cow.</title>
        <authorList>
            <person name="Choi J.-Y."/>
        </authorList>
    </citation>
    <scope>NUCLEOTIDE SEQUENCE [LARGE SCALE GENOMIC DNA]</scope>
    <source>
        <strain evidence="3 4">AGMB01872</strain>
    </source>
</reference>
<dbReference type="Gene3D" id="1.10.530.10">
    <property type="match status" value="1"/>
</dbReference>
<name>A0ABS7DHC3_9GAMM</name>
<accession>A0ABS7DHC3</accession>
<dbReference type="Pfam" id="PF01464">
    <property type="entry name" value="SLT"/>
    <property type="match status" value="1"/>
</dbReference>
<dbReference type="SUPFAM" id="SSF53955">
    <property type="entry name" value="Lysozyme-like"/>
    <property type="match status" value="1"/>
</dbReference>
<keyword evidence="4" id="KW-1185">Reference proteome</keyword>
<dbReference type="Proteomes" id="UP000731465">
    <property type="component" value="Unassembled WGS sequence"/>
</dbReference>
<dbReference type="EMBL" id="JAGFNY010000013">
    <property type="protein sequence ID" value="MBW7570275.1"/>
    <property type="molecule type" value="Genomic_DNA"/>
</dbReference>
<dbReference type="InterPro" id="IPR023346">
    <property type="entry name" value="Lysozyme-like_dom_sf"/>
</dbReference>
<evidence type="ECO:0000313" key="3">
    <source>
        <dbReference type="EMBL" id="MBW7570275.1"/>
    </source>
</evidence>
<evidence type="ECO:0000313" key="4">
    <source>
        <dbReference type="Proteomes" id="UP000731465"/>
    </source>
</evidence>
<dbReference type="CDD" id="cd16892">
    <property type="entry name" value="LT_VirB1-like"/>
    <property type="match status" value="1"/>
</dbReference>
<keyword evidence="1" id="KW-0732">Signal</keyword>
<feature type="chain" id="PRO_5046151008" evidence="1">
    <location>
        <begin position="31"/>
        <end position="233"/>
    </location>
</feature>
<organism evidence="3 4">
    <name type="scientific">Succinivibrio faecicola</name>
    <dbReference type="NCBI Taxonomy" id="2820300"/>
    <lineage>
        <taxon>Bacteria</taxon>
        <taxon>Pseudomonadati</taxon>
        <taxon>Pseudomonadota</taxon>
        <taxon>Gammaproteobacteria</taxon>
        <taxon>Aeromonadales</taxon>
        <taxon>Succinivibrionaceae</taxon>
        <taxon>Succinivibrio</taxon>
    </lineage>
</organism>
<sequence length="233" mass="24824">MRLKSSTATLKRTLKFFVFSLIGVSLSASAESSADNFDVLASKCAPDVAKDTLHALVLTESSMNPYAVAVVGQKVSQPQSISEALSLVKKLDATGANYSLGLGQINVKNFKTLGVTAEEMFDPCENLKATQYILKDCFVRAKGKDKSQGKQLGDALSCYYSGNEKTGYKGYVQKVIANSDKYTSVRIPSIKEAKKELNNSPATSAGSESIVINSDHVTGSLISSNSAPSGLIF</sequence>
<feature type="signal peptide" evidence="1">
    <location>
        <begin position="1"/>
        <end position="30"/>
    </location>
</feature>
<feature type="domain" description="Transglycosylase SLT" evidence="2">
    <location>
        <begin position="43"/>
        <end position="165"/>
    </location>
</feature>
<proteinExistence type="predicted"/>
<comment type="caution">
    <text evidence="3">The sequence shown here is derived from an EMBL/GenBank/DDBJ whole genome shotgun (WGS) entry which is preliminary data.</text>
</comment>
<dbReference type="InterPro" id="IPR008258">
    <property type="entry name" value="Transglycosylase_SLT_dom_1"/>
</dbReference>